<organism evidence="4 5">
    <name type="scientific">Sediminibacterium goheungense</name>
    <dbReference type="NCBI Taxonomy" id="1086393"/>
    <lineage>
        <taxon>Bacteria</taxon>
        <taxon>Pseudomonadati</taxon>
        <taxon>Bacteroidota</taxon>
        <taxon>Chitinophagia</taxon>
        <taxon>Chitinophagales</taxon>
        <taxon>Chitinophagaceae</taxon>
        <taxon>Sediminibacterium</taxon>
    </lineage>
</organism>
<dbReference type="EMBL" id="SNWP01000010">
    <property type="protein sequence ID" value="TDO28664.1"/>
    <property type="molecule type" value="Genomic_DNA"/>
</dbReference>
<dbReference type="InterPro" id="IPR033413">
    <property type="entry name" value="DUF5117"/>
</dbReference>
<dbReference type="AlphaFoldDB" id="A0A4R6J0D9"/>
<evidence type="ECO:0000313" key="4">
    <source>
        <dbReference type="EMBL" id="TDO28664.1"/>
    </source>
</evidence>
<dbReference type="SUPFAM" id="SSF55486">
    <property type="entry name" value="Metalloproteases ('zincins'), catalytic domain"/>
    <property type="match status" value="1"/>
</dbReference>
<protein>
    <submittedName>
        <fullName evidence="4">Uncharacterized protein DUF5117</fullName>
    </submittedName>
</protein>
<evidence type="ECO:0000256" key="1">
    <source>
        <dbReference type="SAM" id="SignalP"/>
    </source>
</evidence>
<dbReference type="InterPro" id="IPR032534">
    <property type="entry name" value="EcxA_zinc-bd"/>
</dbReference>
<dbReference type="Pfam" id="PF17148">
    <property type="entry name" value="DUF5117"/>
    <property type="match status" value="1"/>
</dbReference>
<evidence type="ECO:0000259" key="3">
    <source>
        <dbReference type="Pfam" id="PF17148"/>
    </source>
</evidence>
<dbReference type="OrthoDB" id="9776599at2"/>
<feature type="chain" id="PRO_5020361107" evidence="1">
    <location>
        <begin position="19"/>
        <end position="803"/>
    </location>
</feature>
<dbReference type="InterPro" id="IPR024079">
    <property type="entry name" value="MetalloPept_cat_dom_sf"/>
</dbReference>
<feature type="signal peptide" evidence="1">
    <location>
        <begin position="1"/>
        <end position="18"/>
    </location>
</feature>
<accession>A0A4R6J0D9</accession>
<dbReference type="GO" id="GO:0008237">
    <property type="term" value="F:metallopeptidase activity"/>
    <property type="evidence" value="ECO:0007669"/>
    <property type="project" value="InterPro"/>
</dbReference>
<dbReference type="Proteomes" id="UP000295741">
    <property type="component" value="Unassembled WGS sequence"/>
</dbReference>
<evidence type="ECO:0000259" key="2">
    <source>
        <dbReference type="Pfam" id="PF16313"/>
    </source>
</evidence>
<evidence type="ECO:0000313" key="5">
    <source>
        <dbReference type="Proteomes" id="UP000295741"/>
    </source>
</evidence>
<keyword evidence="1" id="KW-0732">Signal</keyword>
<feature type="domain" description="EcxA zinc-binding" evidence="2">
    <location>
        <begin position="401"/>
        <end position="710"/>
    </location>
</feature>
<dbReference type="PANTHER" id="PTHR38478">
    <property type="entry name" value="PEPTIDASE M1A AND M12B"/>
    <property type="match status" value="1"/>
</dbReference>
<dbReference type="InterPro" id="IPR034032">
    <property type="entry name" value="Zn_MMP-like_bac"/>
</dbReference>
<dbReference type="Gene3D" id="3.40.390.10">
    <property type="entry name" value="Collagenase (Catalytic Domain)"/>
    <property type="match status" value="1"/>
</dbReference>
<proteinExistence type="predicted"/>
<sequence length="803" mass="91079">MRTFLLAFFCLCLSGLHAQNSSSKIADKTKNMKRYDGYFTYWWDASTGKIWLQADKFNQEFLYVNSLPAGLGSNDIGLDRGQLGSTRIVYFHKVGKKLLLIQPNYRYRALSNDEKEREAVQESFAQSTIAGFTIDEDEGDKVLVDATSFFLRDAHGVADKIRSMRQGTYTFNESRSAMYLPNTRNFPLNSEFEASITFTGGSDAGRYVNAVTPSSEAITVRMHHSFVQLPDNKYQPRKYDIRSGYFGISYFDFSSPFTEPIEQMFISRHRLEKKDPTAALSDPVKPIVYYLDNGTPEPIRSALLEGGRWWNQAFEAAGYRNAFIVKVLPDDADPMDIRYNMINWVHRSTRGWSYGASVTDPRTGEIIKGQVTLGSLRVRQDYLIFTGLLSPYETGKPVSSTMREAALQRLRQLSAHEIGHTLGLQHNYASSFNNRGSVMDYPHPNVFVNSKGEIDFTKVYTNEIGEWDKRAITYGYQDFPEGVNENDGLKKILEENTRQGLLFIADADSRAPGGFHPYAHLWDNGKDATDELKNVLQVRQKALDQFSENAIRESVPMSRLEDVLVPVYNYHRYQVEAVCKLIGGMNYSYNVRGDAQQKPQILDNNIQQKALQAALDCLNPEVLTLPDRISMMIPPRPPMYYGVGETFAKRTGMSFDPMAAAEALAHYELGFLFNAERANRLEQFKAQAGTIGWGEVLDAIIKKTWMAKKQDGLKAQVQTQTQQIVLTWLLALSQDNTANYQVKSICFDRLNSLKNFAKQQAAVNSALRAHYMYAIERIEKPKDIELPQHREIAPGAPIGCEWE</sequence>
<keyword evidence="5" id="KW-1185">Reference proteome</keyword>
<dbReference type="CDD" id="cd04276">
    <property type="entry name" value="ZnMc_MMP_like_2"/>
    <property type="match status" value="1"/>
</dbReference>
<dbReference type="RefSeq" id="WP_133473294.1">
    <property type="nucleotide sequence ID" value="NZ_SNWP01000010.1"/>
</dbReference>
<dbReference type="PANTHER" id="PTHR38478:SF1">
    <property type="entry name" value="ZINC DEPENDENT METALLOPROTEASE DOMAIN LIPOPROTEIN"/>
    <property type="match status" value="1"/>
</dbReference>
<comment type="caution">
    <text evidence="4">The sequence shown here is derived from an EMBL/GenBank/DDBJ whole genome shotgun (WGS) entry which is preliminary data.</text>
</comment>
<reference evidence="4 5" key="1">
    <citation type="submission" date="2019-03" db="EMBL/GenBank/DDBJ databases">
        <title>Genomic Encyclopedia of Archaeal and Bacterial Type Strains, Phase II (KMG-II): from individual species to whole genera.</title>
        <authorList>
            <person name="Goeker M."/>
        </authorList>
    </citation>
    <scope>NUCLEOTIDE SEQUENCE [LARGE SCALE GENOMIC DNA]</scope>
    <source>
        <strain evidence="4 5">DSM 28323</strain>
    </source>
</reference>
<dbReference type="Pfam" id="PF16313">
    <property type="entry name" value="DUF4953"/>
    <property type="match status" value="1"/>
</dbReference>
<name>A0A4R6J0D9_9BACT</name>
<gene>
    <name evidence="4" type="ORF">BC659_0742</name>
</gene>
<feature type="domain" description="DUF5117" evidence="3">
    <location>
        <begin position="81"/>
        <end position="274"/>
    </location>
</feature>